<proteinExistence type="predicted"/>
<evidence type="ECO:0000313" key="2">
    <source>
        <dbReference type="EMBL" id="KAL1633001.1"/>
    </source>
</evidence>
<keyword evidence="3" id="KW-1185">Reference proteome</keyword>
<evidence type="ECO:0000313" key="3">
    <source>
        <dbReference type="Proteomes" id="UP001521184"/>
    </source>
</evidence>
<dbReference type="EMBL" id="JAKEKT020000170">
    <property type="protein sequence ID" value="KAL1633001.1"/>
    <property type="molecule type" value="Genomic_DNA"/>
</dbReference>
<gene>
    <name evidence="2" type="ORF">SLS58_011258</name>
</gene>
<evidence type="ECO:0000256" key="1">
    <source>
        <dbReference type="SAM" id="MobiDB-lite"/>
    </source>
</evidence>
<feature type="compositionally biased region" description="Low complexity" evidence="1">
    <location>
        <begin position="154"/>
        <end position="181"/>
    </location>
</feature>
<name>A0ABR3T1N7_9PEZI</name>
<dbReference type="InterPro" id="IPR013083">
    <property type="entry name" value="Znf_RING/FYVE/PHD"/>
</dbReference>
<dbReference type="SUPFAM" id="SSF57850">
    <property type="entry name" value="RING/U-box"/>
    <property type="match status" value="1"/>
</dbReference>
<reference evidence="2 3" key="1">
    <citation type="journal article" date="2023" name="Plant Dis.">
        <title>First Report of Diplodia intermedia Causing Canker and Dieback Diseases on Apple Trees in Canada.</title>
        <authorList>
            <person name="Ellouze W."/>
            <person name="Ilyukhin E."/>
            <person name="Sulman M."/>
            <person name="Ali S."/>
        </authorList>
    </citation>
    <scope>NUCLEOTIDE SEQUENCE [LARGE SCALE GENOMIC DNA]</scope>
    <source>
        <strain evidence="2 3">M45-28</strain>
    </source>
</reference>
<dbReference type="Gene3D" id="3.30.40.10">
    <property type="entry name" value="Zinc/RING finger domain, C3HC4 (zinc finger)"/>
    <property type="match status" value="1"/>
</dbReference>
<feature type="region of interest" description="Disordered" evidence="1">
    <location>
        <begin position="355"/>
        <end position="382"/>
    </location>
</feature>
<sequence>MEDIRQQFPYAAMEPTTAARFQALSENNDVRCPVCFRDIDFSELGHQVSSTPQHKESISITSENDNIGELHNQEASSPRPQHRRRNITSAAEESDKDSAATVASPPPQRRRPTTIHTRENSNGDAAAATVIPSVASTAGTPETTTTTHAVDDFSSSTSATTIPPPASTGTPELTTPLTNEPSSSSRIAAAADEADTDTDTPLTRTDLVTMTACNHVICALCQLTWLRAEADGKPYTSPSCALCRHSTTTPQHQQHQQEAATSAEATATYRADLLLPAPAAAPHQLAFYAASFDHAVRGRTPIRDVTAPRLVRAGAAIAALLAADEHHHHRHAVEAFAALPALAGDVVRVLGGAVDDDGDRRDTGTGVGGADRVRGAVSGEGV</sequence>
<organism evidence="2 3">
    <name type="scientific">Diplodia intermedia</name>
    <dbReference type="NCBI Taxonomy" id="856260"/>
    <lineage>
        <taxon>Eukaryota</taxon>
        <taxon>Fungi</taxon>
        <taxon>Dikarya</taxon>
        <taxon>Ascomycota</taxon>
        <taxon>Pezizomycotina</taxon>
        <taxon>Dothideomycetes</taxon>
        <taxon>Dothideomycetes incertae sedis</taxon>
        <taxon>Botryosphaeriales</taxon>
        <taxon>Botryosphaeriaceae</taxon>
        <taxon>Diplodia</taxon>
    </lineage>
</organism>
<comment type="caution">
    <text evidence="2">The sequence shown here is derived from an EMBL/GenBank/DDBJ whole genome shotgun (WGS) entry which is preliminary data.</text>
</comment>
<evidence type="ECO:0008006" key="4">
    <source>
        <dbReference type="Google" id="ProtNLM"/>
    </source>
</evidence>
<feature type="compositionally biased region" description="Low complexity" evidence="1">
    <location>
        <begin position="137"/>
        <end position="147"/>
    </location>
</feature>
<protein>
    <recommendedName>
        <fullName evidence="4">RING-type domain-containing protein</fullName>
    </recommendedName>
</protein>
<accession>A0ABR3T1N7</accession>
<dbReference type="Proteomes" id="UP001521184">
    <property type="component" value="Unassembled WGS sequence"/>
</dbReference>
<feature type="region of interest" description="Disordered" evidence="1">
    <location>
        <begin position="64"/>
        <end position="199"/>
    </location>
</feature>